<dbReference type="EMBL" id="BLLK01000051">
    <property type="protein sequence ID" value="GFH56049.1"/>
    <property type="molecule type" value="Genomic_DNA"/>
</dbReference>
<dbReference type="InterPro" id="IPR046341">
    <property type="entry name" value="SET_dom_sf"/>
</dbReference>
<proteinExistence type="predicted"/>
<dbReference type="Proteomes" id="UP001054902">
    <property type="component" value="Unassembled WGS sequence"/>
</dbReference>
<feature type="compositionally biased region" description="Basic and acidic residues" evidence="1">
    <location>
        <begin position="1"/>
        <end position="37"/>
    </location>
</feature>
<keyword evidence="4" id="KW-1185">Reference proteome</keyword>
<sequence>MTDPKEDSSEEHHVQFKEEDVLRVSNKAHKEYPKDETLAPPTPHVHFKGEDVARVVGKEHKDYPKTNAPKQHKVHFKGEDVARKAGKEHRDFPKTHRPAGESALKSGKVKISKEDFFMHLTVMVGMTVLFFLGVYYSSGDPYDYESVKKKSTLQTITELAKENAKKFTEFAEPSLPHSRFSSQDRVQECDLFLTESSIVESGLGIFSIVKYEEGDVVMAKGKLMTVAGEEIESSAMLLKHHPYFSNVKATSNGIIATKTIEAGEELFINLNDMSESYAEYYHSSLHPNDPLDSEYAKADDITERIMDAIPTKIYYPYEGRKNYKNTKKKYEDPIVTPIMDPGIILDIVHDTMGDVNPRLAKIIPNTATEGRSLLKENGSQFFISRQRELSWITKNGVCLSGVSSQSSCPAKQAMMVQEGRQYGAFVTRNVVKDEVIASVPLFAVASEDAESNCMNASWVEGVSFCPLGAFASVRKGGDCNEGDQECSSSSVNVEYSWSDSNSYNQSKEKKSKEELLEFPMTGFTLDIIAKRNIGRNEELFL</sequence>
<feature type="region of interest" description="Disordered" evidence="1">
    <location>
        <begin position="1"/>
        <end position="48"/>
    </location>
</feature>
<dbReference type="Gene3D" id="2.170.270.10">
    <property type="entry name" value="SET domain"/>
    <property type="match status" value="1"/>
</dbReference>
<keyword evidence="2" id="KW-1133">Transmembrane helix</keyword>
<feature type="transmembrane region" description="Helical" evidence="2">
    <location>
        <begin position="116"/>
        <end position="136"/>
    </location>
</feature>
<name>A0AAD3D1L5_9STRA</name>
<comment type="caution">
    <text evidence="3">The sequence shown here is derived from an EMBL/GenBank/DDBJ whole genome shotgun (WGS) entry which is preliminary data.</text>
</comment>
<keyword evidence="2" id="KW-0472">Membrane</keyword>
<dbReference type="AlphaFoldDB" id="A0AAD3D1L5"/>
<dbReference type="SUPFAM" id="SSF82199">
    <property type="entry name" value="SET domain"/>
    <property type="match status" value="1"/>
</dbReference>
<evidence type="ECO:0000256" key="2">
    <source>
        <dbReference type="SAM" id="Phobius"/>
    </source>
</evidence>
<keyword evidence="2" id="KW-0812">Transmembrane</keyword>
<accession>A0AAD3D1L5</accession>
<protein>
    <submittedName>
        <fullName evidence="3">Uncharacterized protein</fullName>
    </submittedName>
</protein>
<evidence type="ECO:0000256" key="1">
    <source>
        <dbReference type="SAM" id="MobiDB-lite"/>
    </source>
</evidence>
<reference evidence="3 4" key="1">
    <citation type="journal article" date="2021" name="Sci. Rep.">
        <title>The genome of the diatom Chaetoceros tenuissimus carries an ancient integrated fragment of an extant virus.</title>
        <authorList>
            <person name="Hongo Y."/>
            <person name="Kimura K."/>
            <person name="Takaki Y."/>
            <person name="Yoshida Y."/>
            <person name="Baba S."/>
            <person name="Kobayashi G."/>
            <person name="Nagasaki K."/>
            <person name="Hano T."/>
            <person name="Tomaru Y."/>
        </authorList>
    </citation>
    <scope>NUCLEOTIDE SEQUENCE [LARGE SCALE GENOMIC DNA]</scope>
    <source>
        <strain evidence="3 4">NIES-3715</strain>
    </source>
</reference>
<organism evidence="3 4">
    <name type="scientific">Chaetoceros tenuissimus</name>
    <dbReference type="NCBI Taxonomy" id="426638"/>
    <lineage>
        <taxon>Eukaryota</taxon>
        <taxon>Sar</taxon>
        <taxon>Stramenopiles</taxon>
        <taxon>Ochrophyta</taxon>
        <taxon>Bacillariophyta</taxon>
        <taxon>Coscinodiscophyceae</taxon>
        <taxon>Chaetocerotophycidae</taxon>
        <taxon>Chaetocerotales</taxon>
        <taxon>Chaetocerotaceae</taxon>
        <taxon>Chaetoceros</taxon>
    </lineage>
</organism>
<evidence type="ECO:0000313" key="4">
    <source>
        <dbReference type="Proteomes" id="UP001054902"/>
    </source>
</evidence>
<evidence type="ECO:0000313" key="3">
    <source>
        <dbReference type="EMBL" id="GFH56049.1"/>
    </source>
</evidence>
<gene>
    <name evidence="3" type="ORF">CTEN210_12525</name>
</gene>